<feature type="region of interest" description="Disordered" evidence="3">
    <location>
        <begin position="1079"/>
        <end position="1100"/>
    </location>
</feature>
<sequence length="1300" mass="144834">MSSSDDEDLQRAIAMSLGQLDGTAEDEAMPSTAANGNTSEAPPRSPADATANNQQPASTRSINDSLKRLDRKQLEAERLARQETRKRQLGTPASTPSTQDGERLSKRARTGASAASPQAPQVVDLTTSPRPPKQAATSADRKAGRPQSESSVPTPPASQSQGQAIRNTLQESLGISIPEQSGNIHVTSSSRPTTEPQYLNGAVKKTWAFGCPRDNDIKLEEVLQNHDLKLLVLSAFNFDTQWWASKIKDTTKQIWILGAENDEQKSEWSLAPAIYNNVEVRFPDLKNGKNHGKLLIGSHPKYLRIVITTANLTQHDWGETGFMENTVFLIDLPRLSEDETTSPDDLTPFGKEFRFYLKSLKLGPKGCDSFLRFDWSRTKNLAFVHSLNGAKTGDIGKRTGLPGLSRAIKELGLESNTLEIDYATSSLGALSRGFMKQLLTAAKGENVTVTKEKYDNDVEMGDLLERFRVYFPTLNTVSASKCGVDGGGTITLNRRWYNAPSFPKACMHDHKSTREGLLSHNKIILARGQLRPEDEDDKDATERKNVAWAYIGSHNLTQAAWGSLSTDRSTKSLKVSCRNYECGVIVPVAQENVSDNVEEDEVPRIEVFKEKMDIPFEVPGERLRPVPSSPLRSACNRSLVPTEQRRYARPSLTPRELCGRVPAMAPQQPPTPLDNINKDLWAGPPMPLQYTSPVSVYQRQNLPLNLVALILSYVCWTPFSCSWPRQLVPAQLQPAGTFSQLTGSSAETVERASREPLSQIDDIADLARVTRTSRLLYYMTLPRLYEKVTLRSYSELRYKDNGRPEGYGSGSPFAMGLNGLVTKNVAQYVRSWRLVGDWRESDLDDFSKGRVPDNSMMLNIAVRAGMDRMDKLTEFAWELNTKPLQTIYQGLQANSSLQSLTLKFPNTRVPRPTVVIPPLPNLREFKARDIDPLCYPDDISVLLAHSKKLQSLHLHWSPRMRDSGEESTNLTAYFGRCIANKQPLKLKRYSMVNLYTRATNIDLDELIDVDTLEEISFINCNTQDAITVFIDDTWRLFEPQKVPKNLKLMRGDVLDAKQATVMAQLKGLEKLYIVNAKRKPPRTTPNGVSPAANNNAFTGFNSDGTASQSPFAAGNGPDTPMSRESATIAGDYLAAITRHLGKTLRHLLLSDQWLLGGEVLVQLGRACPHLEQLGVALEEKNPENMRQLLKFLPRLWALRILIRATTQELELMQSISGNLHEQVISFELRRKEWNGLKYLGIGDMVFECGGVREVPGASTPKSPADPTTGEELGVRRIVKKVDRSEVKDVEIWKMDTLDIV</sequence>
<dbReference type="GO" id="GO:0005634">
    <property type="term" value="C:nucleus"/>
    <property type="evidence" value="ECO:0007669"/>
    <property type="project" value="InterPro"/>
</dbReference>
<feature type="compositionally biased region" description="Basic and acidic residues" evidence="3">
    <location>
        <begin position="65"/>
        <end position="86"/>
    </location>
</feature>
<dbReference type="OrthoDB" id="5311681at2759"/>
<feature type="binding site" evidence="2">
    <location>
        <position position="522"/>
    </location>
    <ligand>
        <name>substrate</name>
    </ligand>
</feature>
<feature type="compositionally biased region" description="Polar residues" evidence="3">
    <location>
        <begin position="50"/>
        <end position="64"/>
    </location>
</feature>
<dbReference type="Pfam" id="PF06087">
    <property type="entry name" value="Tyr-DNA_phospho"/>
    <property type="match status" value="1"/>
</dbReference>
<comment type="caution">
    <text evidence="4">The sequence shown here is derived from an EMBL/GenBank/DDBJ whole genome shotgun (WGS) entry which is preliminary data.</text>
</comment>
<protein>
    <submittedName>
        <fullName evidence="4">Uncharacterized protein</fullName>
    </submittedName>
</protein>
<dbReference type="EMBL" id="WWBZ02000001">
    <property type="protein sequence ID" value="KAF4314181.1"/>
    <property type="molecule type" value="Genomic_DNA"/>
</dbReference>
<feature type="compositionally biased region" description="Polar residues" evidence="3">
    <location>
        <begin position="113"/>
        <end position="128"/>
    </location>
</feature>
<feature type="active site" description="Proton donor/acceptor" evidence="1">
    <location>
        <position position="520"/>
    </location>
</feature>
<dbReference type="InterPro" id="IPR003903">
    <property type="entry name" value="UIM_dom"/>
</dbReference>
<dbReference type="Gene3D" id="3.80.10.10">
    <property type="entry name" value="Ribonuclease Inhibitor"/>
    <property type="match status" value="1"/>
</dbReference>
<dbReference type="SUPFAM" id="SSF52047">
    <property type="entry name" value="RNI-like"/>
    <property type="match status" value="1"/>
</dbReference>
<dbReference type="SUPFAM" id="SSF56024">
    <property type="entry name" value="Phospholipase D/nuclease"/>
    <property type="match status" value="2"/>
</dbReference>
<gene>
    <name evidence="4" type="ORF">GTA08_BOTSDO01647</name>
</gene>
<dbReference type="InterPro" id="IPR010347">
    <property type="entry name" value="Tdp1"/>
</dbReference>
<proteinExistence type="predicted"/>
<evidence type="ECO:0000313" key="4">
    <source>
        <dbReference type="EMBL" id="KAF4314181.1"/>
    </source>
</evidence>
<evidence type="ECO:0000256" key="2">
    <source>
        <dbReference type="PIRSR" id="PIRSR610347-2"/>
    </source>
</evidence>
<evidence type="ECO:0000256" key="3">
    <source>
        <dbReference type="SAM" id="MobiDB-lite"/>
    </source>
</evidence>
<dbReference type="GO" id="GO:0003690">
    <property type="term" value="F:double-stranded DNA binding"/>
    <property type="evidence" value="ECO:0007669"/>
    <property type="project" value="TreeGrafter"/>
</dbReference>
<dbReference type="GO" id="GO:0003697">
    <property type="term" value="F:single-stranded DNA binding"/>
    <property type="evidence" value="ECO:0007669"/>
    <property type="project" value="TreeGrafter"/>
</dbReference>
<keyword evidence="5" id="KW-1185">Reference proteome</keyword>
<dbReference type="Pfam" id="PF02809">
    <property type="entry name" value="UIM"/>
    <property type="match status" value="1"/>
</dbReference>
<feature type="binding site" evidence="2">
    <location>
        <position position="293"/>
    </location>
    <ligand>
        <name>substrate</name>
    </ligand>
</feature>
<organism evidence="4 5">
    <name type="scientific">Botryosphaeria dothidea</name>
    <dbReference type="NCBI Taxonomy" id="55169"/>
    <lineage>
        <taxon>Eukaryota</taxon>
        <taxon>Fungi</taxon>
        <taxon>Dikarya</taxon>
        <taxon>Ascomycota</taxon>
        <taxon>Pezizomycotina</taxon>
        <taxon>Dothideomycetes</taxon>
        <taxon>Dothideomycetes incertae sedis</taxon>
        <taxon>Botryosphaeriales</taxon>
        <taxon>Botryosphaeriaceae</taxon>
        <taxon>Botryosphaeria</taxon>
    </lineage>
</organism>
<accession>A0A8H4J6P3</accession>
<reference evidence="4" key="1">
    <citation type="submission" date="2020-04" db="EMBL/GenBank/DDBJ databases">
        <title>Genome Assembly and Annotation of Botryosphaeria dothidea sdau 11-99, a Latent Pathogen of Apple Fruit Ring Rot in China.</title>
        <authorList>
            <person name="Yu C."/>
            <person name="Diao Y."/>
            <person name="Lu Q."/>
            <person name="Zhao J."/>
            <person name="Cui S."/>
            <person name="Peng C."/>
            <person name="He B."/>
            <person name="Liu H."/>
        </authorList>
    </citation>
    <scope>NUCLEOTIDE SEQUENCE [LARGE SCALE GENOMIC DNA]</scope>
    <source>
        <strain evidence="4">Sdau11-99</strain>
    </source>
</reference>
<feature type="active site" description="Nucleophile" evidence="1">
    <location>
        <position position="291"/>
    </location>
</feature>
<feature type="compositionally biased region" description="Polar residues" evidence="3">
    <location>
        <begin position="147"/>
        <end position="163"/>
    </location>
</feature>
<name>A0A8H4J6P3_9PEZI</name>
<dbReference type="Gene3D" id="3.30.870.10">
    <property type="entry name" value="Endonuclease Chain A"/>
    <property type="match status" value="2"/>
</dbReference>
<dbReference type="PROSITE" id="PS50330">
    <property type="entry name" value="UIM"/>
    <property type="match status" value="1"/>
</dbReference>
<feature type="region of interest" description="Disordered" evidence="3">
    <location>
        <begin position="1"/>
        <end position="163"/>
    </location>
</feature>
<dbReference type="InterPro" id="IPR032675">
    <property type="entry name" value="LRR_dom_sf"/>
</dbReference>
<dbReference type="PANTHER" id="PTHR12415">
    <property type="entry name" value="TYROSYL-DNA PHOSPHODIESTERASE 1"/>
    <property type="match status" value="1"/>
</dbReference>
<dbReference type="CDD" id="cd09122">
    <property type="entry name" value="PLDc_Tdp1_1"/>
    <property type="match status" value="1"/>
</dbReference>
<evidence type="ECO:0000256" key="1">
    <source>
        <dbReference type="PIRSR" id="PIRSR610347-1"/>
    </source>
</evidence>
<dbReference type="GO" id="GO:0006281">
    <property type="term" value="P:DNA repair"/>
    <property type="evidence" value="ECO:0007669"/>
    <property type="project" value="InterPro"/>
</dbReference>
<dbReference type="GO" id="GO:0017005">
    <property type="term" value="F:3'-tyrosyl-DNA phosphodiesterase activity"/>
    <property type="evidence" value="ECO:0007669"/>
    <property type="project" value="TreeGrafter"/>
</dbReference>
<evidence type="ECO:0000313" key="5">
    <source>
        <dbReference type="Proteomes" id="UP000572817"/>
    </source>
</evidence>
<dbReference type="PANTHER" id="PTHR12415:SF4">
    <property type="entry name" value="TYROSYL-DNA PHOSPHODIESTERASE DOMAIN-CONTAINING PROTEIN"/>
    <property type="match status" value="1"/>
</dbReference>
<feature type="compositionally biased region" description="Polar residues" evidence="3">
    <location>
        <begin position="1084"/>
        <end position="1100"/>
    </location>
</feature>
<dbReference type="Proteomes" id="UP000572817">
    <property type="component" value="Unassembled WGS sequence"/>
</dbReference>